<feature type="region of interest" description="Disordered" evidence="1">
    <location>
        <begin position="18"/>
        <end position="59"/>
    </location>
</feature>
<reference evidence="2" key="1">
    <citation type="submission" date="2021-02" db="EMBL/GenBank/DDBJ databases">
        <authorList>
            <person name="Nowell W R."/>
        </authorList>
    </citation>
    <scope>NUCLEOTIDE SEQUENCE</scope>
    <source>
        <strain evidence="2">Ploen Becks lab</strain>
    </source>
</reference>
<dbReference type="EMBL" id="CAJNOC010013981">
    <property type="protein sequence ID" value="CAF1159967.1"/>
    <property type="molecule type" value="Genomic_DNA"/>
</dbReference>
<protein>
    <submittedName>
        <fullName evidence="2">Uncharacterized protein</fullName>
    </submittedName>
</protein>
<proteinExistence type="predicted"/>
<feature type="compositionally biased region" description="Basic residues" evidence="1">
    <location>
        <begin position="24"/>
        <end position="35"/>
    </location>
</feature>
<comment type="caution">
    <text evidence="2">The sequence shown here is derived from an EMBL/GenBank/DDBJ whole genome shotgun (WGS) entry which is preliminary data.</text>
</comment>
<organism evidence="2 3">
    <name type="scientific">Brachionus calyciflorus</name>
    <dbReference type="NCBI Taxonomy" id="104777"/>
    <lineage>
        <taxon>Eukaryota</taxon>
        <taxon>Metazoa</taxon>
        <taxon>Spiralia</taxon>
        <taxon>Gnathifera</taxon>
        <taxon>Rotifera</taxon>
        <taxon>Eurotatoria</taxon>
        <taxon>Monogononta</taxon>
        <taxon>Pseudotrocha</taxon>
        <taxon>Ploima</taxon>
        <taxon>Brachionidae</taxon>
        <taxon>Brachionus</taxon>
    </lineage>
</organism>
<gene>
    <name evidence="2" type="ORF">OXX778_LOCUS23570</name>
</gene>
<evidence type="ECO:0000313" key="3">
    <source>
        <dbReference type="Proteomes" id="UP000663879"/>
    </source>
</evidence>
<keyword evidence="3" id="KW-1185">Reference proteome</keyword>
<accession>A0A814TDF8</accession>
<feature type="compositionally biased region" description="Polar residues" evidence="1">
    <location>
        <begin position="36"/>
        <end position="59"/>
    </location>
</feature>
<evidence type="ECO:0000313" key="2">
    <source>
        <dbReference type="EMBL" id="CAF1159967.1"/>
    </source>
</evidence>
<dbReference type="Proteomes" id="UP000663879">
    <property type="component" value="Unassembled WGS sequence"/>
</dbReference>
<evidence type="ECO:0000256" key="1">
    <source>
        <dbReference type="SAM" id="MobiDB-lite"/>
    </source>
</evidence>
<dbReference type="AlphaFoldDB" id="A0A814TDF8"/>
<sequence>MLILICIKRDNGNGYSNRYDKINGRRSRSNLRKRNVSGSFQKSNNPKKTNVAYQNAQDH</sequence>
<name>A0A814TDF8_9BILA</name>
<feature type="non-terminal residue" evidence="2">
    <location>
        <position position="59"/>
    </location>
</feature>